<protein>
    <submittedName>
        <fullName evidence="1">Uncharacterized protein</fullName>
    </submittedName>
</protein>
<dbReference type="Proteomes" id="UP000235392">
    <property type="component" value="Unassembled WGS sequence"/>
</dbReference>
<organism evidence="1 2">
    <name type="scientific">Puccinia coronata f. sp. avenae</name>
    <dbReference type="NCBI Taxonomy" id="200324"/>
    <lineage>
        <taxon>Eukaryota</taxon>
        <taxon>Fungi</taxon>
        <taxon>Dikarya</taxon>
        <taxon>Basidiomycota</taxon>
        <taxon>Pucciniomycotina</taxon>
        <taxon>Pucciniomycetes</taxon>
        <taxon>Pucciniales</taxon>
        <taxon>Pucciniaceae</taxon>
        <taxon>Puccinia</taxon>
    </lineage>
</organism>
<dbReference type="EMBL" id="PGCI01000315">
    <property type="protein sequence ID" value="PLW29915.1"/>
    <property type="molecule type" value="Genomic_DNA"/>
</dbReference>
<accession>A0A2N5TWM5</accession>
<reference evidence="1 2" key="1">
    <citation type="submission" date="2017-11" db="EMBL/GenBank/DDBJ databases">
        <title>De novo assembly and phasing of dikaryotic genomes from two isolates of Puccinia coronata f. sp. avenae, the causal agent of oat crown rust.</title>
        <authorList>
            <person name="Miller M.E."/>
            <person name="Zhang Y."/>
            <person name="Omidvar V."/>
            <person name="Sperschneider J."/>
            <person name="Schwessinger B."/>
            <person name="Raley C."/>
            <person name="Palmer J.M."/>
            <person name="Garnica D."/>
            <person name="Upadhyaya N."/>
            <person name="Rathjen J."/>
            <person name="Taylor J.M."/>
            <person name="Park R.F."/>
            <person name="Dodds P.N."/>
            <person name="Hirsch C.D."/>
            <person name="Kianian S.F."/>
            <person name="Figueroa M."/>
        </authorList>
    </citation>
    <scope>NUCLEOTIDE SEQUENCE [LARGE SCALE GENOMIC DNA]</scope>
    <source>
        <strain evidence="1">12SD80</strain>
    </source>
</reference>
<gene>
    <name evidence="1" type="ORF">PCASD_19041</name>
</gene>
<sequence length="63" mass="6558">MLPPPSRSLPHALQLLPDLPGTCLTPLGFPCRVAHSPTPFTSSLTSCAAPAWLLAPPQPPPPP</sequence>
<name>A0A2N5TWM5_9BASI</name>
<comment type="caution">
    <text evidence="1">The sequence shown here is derived from an EMBL/GenBank/DDBJ whole genome shotgun (WGS) entry which is preliminary data.</text>
</comment>
<dbReference type="AlphaFoldDB" id="A0A2N5TWM5"/>
<proteinExistence type="predicted"/>
<evidence type="ECO:0000313" key="2">
    <source>
        <dbReference type="Proteomes" id="UP000235392"/>
    </source>
</evidence>
<evidence type="ECO:0000313" key="1">
    <source>
        <dbReference type="EMBL" id="PLW29915.1"/>
    </source>
</evidence>